<feature type="region of interest" description="Disordered" evidence="1">
    <location>
        <begin position="38"/>
        <end position="60"/>
    </location>
</feature>
<protein>
    <submittedName>
        <fullName evidence="2">Uncharacterized protein</fullName>
    </submittedName>
</protein>
<reference evidence="2" key="1">
    <citation type="submission" date="2011-10" db="EMBL/GenBank/DDBJ databases">
        <title>The Genome Sequence of Fusarium oxysporum HDV247.</title>
        <authorList>
            <consortium name="The Broad Institute Genome Sequencing Platform"/>
            <person name="Ma L.-J."/>
            <person name="Gale L.R."/>
            <person name="Schwartz D.C."/>
            <person name="Zhou S."/>
            <person name="Corby-Kistler H."/>
            <person name="Young S.K."/>
            <person name="Zeng Q."/>
            <person name="Gargeya S."/>
            <person name="Fitzgerald M."/>
            <person name="Haas B."/>
            <person name="Abouelleil A."/>
            <person name="Alvarado L."/>
            <person name="Arachchi H.M."/>
            <person name="Berlin A."/>
            <person name="Brown A."/>
            <person name="Chapman S.B."/>
            <person name="Chen Z."/>
            <person name="Dunbar C."/>
            <person name="Freedman E."/>
            <person name="Gearin G."/>
            <person name="Goldberg J."/>
            <person name="Griggs A."/>
            <person name="Gujja S."/>
            <person name="Heiman D."/>
            <person name="Howarth C."/>
            <person name="Larson L."/>
            <person name="Lui A."/>
            <person name="MacDonald P.J.P."/>
            <person name="Montmayeur A."/>
            <person name="Murphy C."/>
            <person name="Neiman D."/>
            <person name="Pearson M."/>
            <person name="Priest M."/>
            <person name="Roberts A."/>
            <person name="Saif S."/>
            <person name="Shea T."/>
            <person name="Shenoy N."/>
            <person name="Sisk P."/>
            <person name="Stolte C."/>
            <person name="Sykes S."/>
            <person name="Wortman J."/>
            <person name="Nusbaum C."/>
            <person name="Birren B."/>
        </authorList>
    </citation>
    <scope>NUCLEOTIDE SEQUENCE [LARGE SCALE GENOMIC DNA]</scope>
    <source>
        <strain evidence="2">HDV247</strain>
    </source>
</reference>
<name>W9PAR2_FUSOX</name>
<feature type="compositionally biased region" description="Polar residues" evidence="1">
    <location>
        <begin position="106"/>
        <end position="116"/>
    </location>
</feature>
<reference evidence="2" key="2">
    <citation type="submission" date="2012-05" db="EMBL/GenBank/DDBJ databases">
        <title>Annotation of the Genome Sequence of Fusarium oxysporum HDV247.</title>
        <authorList>
            <consortium name="The Broad Institute Genomics Platform"/>
            <person name="Ma L.-J."/>
            <person name="Corby-Kistler H."/>
            <person name="Broz K."/>
            <person name="Gale L.R."/>
            <person name="Jonkers W."/>
            <person name="O'Donnell K."/>
            <person name="Ploetz R."/>
            <person name="Steinberg C."/>
            <person name="Schwartz D.C."/>
            <person name="VanEtten H."/>
            <person name="Zhou S."/>
            <person name="Young S.K."/>
            <person name="Zeng Q."/>
            <person name="Gargeya S."/>
            <person name="Fitzgerald M."/>
            <person name="Abouelleil A."/>
            <person name="Alvarado L."/>
            <person name="Chapman S.B."/>
            <person name="Gainer-Dewar J."/>
            <person name="Goldberg J."/>
            <person name="Griggs A."/>
            <person name="Gujja S."/>
            <person name="Hansen M."/>
            <person name="Howarth C."/>
            <person name="Imamovic A."/>
            <person name="Ireland A."/>
            <person name="Larimer J."/>
            <person name="McCowan C."/>
            <person name="Murphy C."/>
            <person name="Pearson M."/>
            <person name="Poon T.W."/>
            <person name="Priest M."/>
            <person name="Roberts A."/>
            <person name="Saif S."/>
            <person name="Shea T."/>
            <person name="Sykes S."/>
            <person name="Wortman J."/>
            <person name="Nusbaum C."/>
            <person name="Birren B."/>
        </authorList>
    </citation>
    <scope>NUCLEOTIDE SEQUENCE</scope>
    <source>
        <strain evidence="2">HDV247</strain>
    </source>
</reference>
<feature type="compositionally biased region" description="Low complexity" evidence="1">
    <location>
        <begin position="42"/>
        <end position="51"/>
    </location>
</feature>
<evidence type="ECO:0000313" key="2">
    <source>
        <dbReference type="EMBL" id="EXA39292.1"/>
    </source>
</evidence>
<gene>
    <name evidence="2" type="ORF">FOVG_10894</name>
</gene>
<feature type="compositionally biased region" description="Basic and acidic residues" evidence="1">
    <location>
        <begin position="91"/>
        <end position="102"/>
    </location>
</feature>
<dbReference type="AlphaFoldDB" id="W9PAR2"/>
<dbReference type="Proteomes" id="UP000030751">
    <property type="component" value="Unassembled WGS sequence"/>
</dbReference>
<proteinExistence type="predicted"/>
<dbReference type="EMBL" id="JH650974">
    <property type="protein sequence ID" value="EXA39292.1"/>
    <property type="molecule type" value="Genomic_DNA"/>
</dbReference>
<feature type="region of interest" description="Disordered" evidence="1">
    <location>
        <begin position="91"/>
        <end position="124"/>
    </location>
</feature>
<organism evidence="2">
    <name type="scientific">Fusarium oxysporum f. sp. pisi HDV247</name>
    <dbReference type="NCBI Taxonomy" id="1080344"/>
    <lineage>
        <taxon>Eukaryota</taxon>
        <taxon>Fungi</taxon>
        <taxon>Dikarya</taxon>
        <taxon>Ascomycota</taxon>
        <taxon>Pezizomycotina</taxon>
        <taxon>Sordariomycetes</taxon>
        <taxon>Hypocreomycetidae</taxon>
        <taxon>Hypocreales</taxon>
        <taxon>Nectriaceae</taxon>
        <taxon>Fusarium</taxon>
        <taxon>Fusarium oxysporum species complex</taxon>
    </lineage>
</organism>
<evidence type="ECO:0000256" key="1">
    <source>
        <dbReference type="SAM" id="MobiDB-lite"/>
    </source>
</evidence>
<accession>W9PAR2</accession>
<sequence length="124" mass="14793">MPLCLIPSHPCCLDTFHFDSLIRYSINFTSTHHSTHNVLRQPRNSHLSSLRPPRRRTTRRNITLPHRLRQIRLTRNWHRSQRRMRCMQRCKRAEEPNDREAKPGFQQVTHQSSNAALFNPPSHL</sequence>